<keyword evidence="7" id="KW-1185">Reference proteome</keyword>
<keyword evidence="3" id="KW-0808">Transferase</keyword>
<evidence type="ECO:0000256" key="3">
    <source>
        <dbReference type="ARBA" id="ARBA00022679"/>
    </source>
</evidence>
<dbReference type="Gene3D" id="3.40.50.150">
    <property type="entry name" value="Vaccinia Virus protein VP39"/>
    <property type="match status" value="1"/>
</dbReference>
<dbReference type="PIRSF" id="PIRSF003085">
    <property type="entry name" value="CMAS"/>
    <property type="match status" value="1"/>
</dbReference>
<evidence type="ECO:0000313" key="7">
    <source>
        <dbReference type="Proteomes" id="UP001166585"/>
    </source>
</evidence>
<keyword evidence="2 6" id="KW-0489">Methyltransferase</keyword>
<dbReference type="CDD" id="cd02440">
    <property type="entry name" value="AdoMet_MTases"/>
    <property type="match status" value="1"/>
</dbReference>
<name>A0ABS5R6Z5_9HYPH</name>
<evidence type="ECO:0000256" key="1">
    <source>
        <dbReference type="ARBA" id="ARBA00010815"/>
    </source>
</evidence>
<gene>
    <name evidence="6" type="ORF">KIP89_09975</name>
</gene>
<dbReference type="Pfam" id="PF02353">
    <property type="entry name" value="CMAS"/>
    <property type="match status" value="1"/>
</dbReference>
<dbReference type="InterPro" id="IPR029063">
    <property type="entry name" value="SAM-dependent_MTases_sf"/>
</dbReference>
<comment type="caution">
    <text evidence="6">The sequence shown here is derived from an EMBL/GenBank/DDBJ whole genome shotgun (WGS) entry which is preliminary data.</text>
</comment>
<proteinExistence type="inferred from homology"/>
<organism evidence="6 7">
    <name type="scientific">Ancylobacter radicis</name>
    <dbReference type="NCBI Taxonomy" id="2836179"/>
    <lineage>
        <taxon>Bacteria</taxon>
        <taxon>Pseudomonadati</taxon>
        <taxon>Pseudomonadota</taxon>
        <taxon>Alphaproteobacteria</taxon>
        <taxon>Hyphomicrobiales</taxon>
        <taxon>Xanthobacteraceae</taxon>
        <taxon>Ancylobacter</taxon>
    </lineage>
</organism>
<evidence type="ECO:0000256" key="4">
    <source>
        <dbReference type="ARBA" id="ARBA00022691"/>
    </source>
</evidence>
<dbReference type="InterPro" id="IPR003333">
    <property type="entry name" value="CMAS"/>
</dbReference>
<evidence type="ECO:0000256" key="5">
    <source>
        <dbReference type="ARBA" id="ARBA00023098"/>
    </source>
</evidence>
<protein>
    <submittedName>
        <fullName evidence="6">Class I SAM-dependent methyltransferase</fullName>
    </submittedName>
</protein>
<dbReference type="GO" id="GO:0032259">
    <property type="term" value="P:methylation"/>
    <property type="evidence" value="ECO:0007669"/>
    <property type="project" value="UniProtKB-KW"/>
</dbReference>
<evidence type="ECO:0000256" key="2">
    <source>
        <dbReference type="ARBA" id="ARBA00022603"/>
    </source>
</evidence>
<dbReference type="InterPro" id="IPR050723">
    <property type="entry name" value="CFA/CMAS"/>
</dbReference>
<dbReference type="PANTHER" id="PTHR43667">
    <property type="entry name" value="CYCLOPROPANE-FATTY-ACYL-PHOSPHOLIPID SYNTHASE"/>
    <property type="match status" value="1"/>
</dbReference>
<dbReference type="Proteomes" id="UP001166585">
    <property type="component" value="Unassembled WGS sequence"/>
</dbReference>
<dbReference type="SUPFAM" id="SSF53335">
    <property type="entry name" value="S-adenosyl-L-methionine-dependent methyltransferases"/>
    <property type="match status" value="1"/>
</dbReference>
<keyword evidence="4" id="KW-0949">S-adenosyl-L-methionine</keyword>
<sequence>MLTDSDHATATARPARRDAWLGRFVMSRLLATLTQGRLNVVLPGGLRIAARGDEPGPEATLVLHRWRAIRRLITAGDIGFSEAYVDGDWSSPDLAAFIELAALNQPKMARALSAPLPLRLWNRVSHALNANSKTGSRRNISFHYDLGNAFYRLWLDPSMNYSSAIYADRDQTLEEAQRAKIARILDMLELKTGDAVLEIGCGWGDLAGAMGEAGARVTGLTLSREQLAYAGDLMVERGLKDQVELRLQDYRDTEGRFDRIVSIEMLEAVGERYWPVYFETLRARLAAGGTAVLQVITIAEDRFDDYRRNPDFIQRYVFPGGMLPTKALIAEHAQAAGLTLEEAQYFGEGYGLTLAEWRHRFHAAWPEVQRLGFNDQFRRLWDYYLAYCEGGFRSGAIDVGLYKLRG</sequence>
<dbReference type="RefSeq" id="WP_213755203.1">
    <property type="nucleotide sequence ID" value="NZ_JAHCQH010000015.1"/>
</dbReference>
<comment type="similarity">
    <text evidence="1">Belongs to the CFA/CMAS family.</text>
</comment>
<reference evidence="6" key="1">
    <citation type="submission" date="2021-05" db="EMBL/GenBank/DDBJ databases">
        <authorList>
            <person name="Sun Q."/>
            <person name="Inoue M."/>
        </authorList>
    </citation>
    <scope>NUCLEOTIDE SEQUENCE</scope>
    <source>
        <strain evidence="6">VKM B-3255</strain>
    </source>
</reference>
<accession>A0ABS5R6Z5</accession>
<dbReference type="GO" id="GO:0008168">
    <property type="term" value="F:methyltransferase activity"/>
    <property type="evidence" value="ECO:0007669"/>
    <property type="project" value="UniProtKB-KW"/>
</dbReference>
<keyword evidence="5" id="KW-0443">Lipid metabolism</keyword>
<evidence type="ECO:0000313" key="6">
    <source>
        <dbReference type="EMBL" id="MBS9477435.1"/>
    </source>
</evidence>
<dbReference type="PANTHER" id="PTHR43667:SF2">
    <property type="entry name" value="FATTY ACID C-METHYL TRANSFERASE"/>
    <property type="match status" value="1"/>
</dbReference>
<dbReference type="EMBL" id="JAHCQH010000015">
    <property type="protein sequence ID" value="MBS9477435.1"/>
    <property type="molecule type" value="Genomic_DNA"/>
</dbReference>